<dbReference type="PRINTS" id="PR01021">
    <property type="entry name" value="OMPADOMAIN"/>
</dbReference>
<organism evidence="7 8">
    <name type="scientific">Allopontixanthobacter confluentis</name>
    <dbReference type="NCBI Taxonomy" id="1849021"/>
    <lineage>
        <taxon>Bacteria</taxon>
        <taxon>Pseudomonadati</taxon>
        <taxon>Pseudomonadota</taxon>
        <taxon>Alphaproteobacteria</taxon>
        <taxon>Sphingomonadales</taxon>
        <taxon>Erythrobacteraceae</taxon>
        <taxon>Allopontixanthobacter</taxon>
    </lineage>
</organism>
<dbReference type="EMBL" id="WTYU01000002">
    <property type="protein sequence ID" value="MXP15117.1"/>
    <property type="molecule type" value="Genomic_DNA"/>
</dbReference>
<dbReference type="PROSITE" id="PS01068">
    <property type="entry name" value="OMPA_1"/>
    <property type="match status" value="1"/>
</dbReference>
<feature type="chain" id="PRO_5026871418" evidence="5">
    <location>
        <begin position="24"/>
        <end position="233"/>
    </location>
</feature>
<dbReference type="GO" id="GO:0009279">
    <property type="term" value="C:cell outer membrane"/>
    <property type="evidence" value="ECO:0007669"/>
    <property type="project" value="UniProtKB-SubCell"/>
</dbReference>
<dbReference type="CDD" id="cd07185">
    <property type="entry name" value="OmpA_C-like"/>
    <property type="match status" value="1"/>
</dbReference>
<feature type="signal peptide" evidence="5">
    <location>
        <begin position="1"/>
        <end position="23"/>
    </location>
</feature>
<dbReference type="Pfam" id="PF13488">
    <property type="entry name" value="Gly-zipper_Omp"/>
    <property type="match status" value="1"/>
</dbReference>
<dbReference type="RefSeq" id="WP_160601686.1">
    <property type="nucleotide sequence ID" value="NZ_WTYU01000002.1"/>
</dbReference>
<evidence type="ECO:0000313" key="7">
    <source>
        <dbReference type="EMBL" id="MXP15117.1"/>
    </source>
</evidence>
<name>A0A6L7GGT2_9SPHN</name>
<evidence type="ECO:0000256" key="3">
    <source>
        <dbReference type="ARBA" id="ARBA00023237"/>
    </source>
</evidence>
<dbReference type="Gene3D" id="3.30.1330.60">
    <property type="entry name" value="OmpA-like domain"/>
    <property type="match status" value="1"/>
</dbReference>
<keyword evidence="3" id="KW-0998">Cell outer membrane</keyword>
<evidence type="ECO:0000256" key="2">
    <source>
        <dbReference type="ARBA" id="ARBA00023136"/>
    </source>
</evidence>
<proteinExistence type="predicted"/>
<dbReference type="InterPro" id="IPR006665">
    <property type="entry name" value="OmpA-like"/>
</dbReference>
<comment type="caution">
    <text evidence="7">The sequence shown here is derived from an EMBL/GenBank/DDBJ whole genome shotgun (WGS) entry which is preliminary data.</text>
</comment>
<evidence type="ECO:0000313" key="8">
    <source>
        <dbReference type="Proteomes" id="UP000473531"/>
    </source>
</evidence>
<dbReference type="Proteomes" id="UP000473531">
    <property type="component" value="Unassembled WGS sequence"/>
</dbReference>
<dbReference type="PROSITE" id="PS51257">
    <property type="entry name" value="PROKAR_LIPOPROTEIN"/>
    <property type="match status" value="1"/>
</dbReference>
<dbReference type="Pfam" id="PF00691">
    <property type="entry name" value="OmpA"/>
    <property type="match status" value="1"/>
</dbReference>
<evidence type="ECO:0000256" key="1">
    <source>
        <dbReference type="ARBA" id="ARBA00004442"/>
    </source>
</evidence>
<dbReference type="InterPro" id="IPR006664">
    <property type="entry name" value="OMP_bac"/>
</dbReference>
<dbReference type="PANTHER" id="PTHR30329">
    <property type="entry name" value="STATOR ELEMENT OF FLAGELLAR MOTOR COMPLEX"/>
    <property type="match status" value="1"/>
</dbReference>
<dbReference type="OrthoDB" id="9782229at2"/>
<dbReference type="InterPro" id="IPR050330">
    <property type="entry name" value="Bact_OuterMem_StrucFunc"/>
</dbReference>
<reference evidence="7 8" key="1">
    <citation type="submission" date="2019-12" db="EMBL/GenBank/DDBJ databases">
        <title>Genomic-based taxomic classification of the family Erythrobacteraceae.</title>
        <authorList>
            <person name="Xu L."/>
        </authorList>
    </citation>
    <scope>NUCLEOTIDE SEQUENCE [LARGE SCALE GENOMIC DNA]</scope>
    <source>
        <strain evidence="7 8">KCTC 52259</strain>
    </source>
</reference>
<dbReference type="PANTHER" id="PTHR30329:SF21">
    <property type="entry name" value="LIPOPROTEIN YIAD-RELATED"/>
    <property type="match status" value="1"/>
</dbReference>
<dbReference type="AlphaFoldDB" id="A0A6L7GGT2"/>
<evidence type="ECO:0000256" key="5">
    <source>
        <dbReference type="SAM" id="SignalP"/>
    </source>
</evidence>
<dbReference type="PROSITE" id="PS51123">
    <property type="entry name" value="OMPA_2"/>
    <property type="match status" value="1"/>
</dbReference>
<protein>
    <submittedName>
        <fullName evidence="7">OmpA family protein</fullName>
    </submittedName>
</protein>
<accession>A0A6L7GGT2</accession>
<dbReference type="InterPro" id="IPR006690">
    <property type="entry name" value="OMPA-like_CS"/>
</dbReference>
<comment type="subcellular location">
    <subcellularLocation>
        <location evidence="1">Cell outer membrane</location>
    </subcellularLocation>
</comment>
<keyword evidence="2 4" id="KW-0472">Membrane</keyword>
<keyword evidence="5" id="KW-0732">Signal</keyword>
<evidence type="ECO:0000259" key="6">
    <source>
        <dbReference type="PROSITE" id="PS51123"/>
    </source>
</evidence>
<dbReference type="InterPro" id="IPR036737">
    <property type="entry name" value="OmpA-like_sf"/>
</dbReference>
<keyword evidence="8" id="KW-1185">Reference proteome</keyword>
<feature type="domain" description="OmpA-like" evidence="6">
    <location>
        <begin position="102"/>
        <end position="221"/>
    </location>
</feature>
<sequence>MKNSRIFVSGLAALSLVSVSACVTDPNTGEQKVSRTVLGGAGGALLGGLLGGVIGGKTGRIIGAGVGGVAGGVVGYKMDQQIKELKENTAGSGVDVTETDGGSAILVNLPDGVTFATGSYTINQTFRNTLDTVAQSMQQYPDSLIDVYGYTDSTGSDAFNQRLSEQRAQAVANYLVSRGVSAARIRSQGFGEDPSYFKGDNTTEYGRSLNRRVEIKIIPITQEDVAAARAQGN</sequence>
<dbReference type="SUPFAM" id="SSF103088">
    <property type="entry name" value="OmpA-like"/>
    <property type="match status" value="1"/>
</dbReference>
<evidence type="ECO:0000256" key="4">
    <source>
        <dbReference type="PROSITE-ProRule" id="PRU00473"/>
    </source>
</evidence>
<dbReference type="InterPro" id="IPR039567">
    <property type="entry name" value="Gly-zipper"/>
</dbReference>
<gene>
    <name evidence="7" type="ORF">GRI44_10195</name>
</gene>